<evidence type="ECO:0000256" key="1">
    <source>
        <dbReference type="SAM" id="Phobius"/>
    </source>
</evidence>
<accession>A0ABT1FYN6</accession>
<keyword evidence="1" id="KW-0472">Membrane</keyword>
<dbReference type="Proteomes" id="UP001204000">
    <property type="component" value="Unassembled WGS sequence"/>
</dbReference>
<evidence type="ECO:0000313" key="4">
    <source>
        <dbReference type="Proteomes" id="UP001204000"/>
    </source>
</evidence>
<feature type="domain" description="DUF1648" evidence="2">
    <location>
        <begin position="12"/>
        <end position="53"/>
    </location>
</feature>
<sequence>MKPRHAFTATALIYAAALAYVLLRWDAIPDPVATHIGISGEPDAWRPKTFWSVTAVTWIGVAVSLAIALCMPPVTLADARREVPPTSTIPYSASAARRTQVLTEQTNEMLGFVLVATAVLLAMLQVMIVFPEQIPFWLFGVLFVAYMAAVIWVTARLLRRGKQLQTEIAADTDEQRRIALLNLKVSGMGTYREPEDPMAACVLPTAPDKVQINTAHPLAKGSLVRLAAGVSLPIVAIALIIVLI</sequence>
<gene>
    <name evidence="3" type="ORF">M5J20_00090</name>
</gene>
<comment type="caution">
    <text evidence="3">The sequence shown here is derived from an EMBL/GenBank/DDBJ whole genome shotgun (WGS) entry which is preliminary data.</text>
</comment>
<feature type="transmembrane region" description="Helical" evidence="1">
    <location>
        <begin position="109"/>
        <end position="130"/>
    </location>
</feature>
<protein>
    <submittedName>
        <fullName evidence="3">DUF1648 domain-containing protein</fullName>
    </submittedName>
</protein>
<feature type="transmembrane region" description="Helical" evidence="1">
    <location>
        <begin position="223"/>
        <end position="243"/>
    </location>
</feature>
<reference evidence="3" key="1">
    <citation type="submission" date="2022-05" db="EMBL/GenBank/DDBJ databases">
        <title>Corynebacterium sp. TA-R-1 sp. nov., isolated from human feces.</title>
        <authorList>
            <person name="Shamsuzzaman M."/>
            <person name="Dahal R.H."/>
        </authorList>
    </citation>
    <scope>NUCLEOTIDE SEQUENCE</scope>
    <source>
        <strain evidence="3">TA-R-1</strain>
    </source>
</reference>
<keyword evidence="4" id="KW-1185">Reference proteome</keyword>
<dbReference type="Pfam" id="PF07853">
    <property type="entry name" value="DUF1648"/>
    <property type="match status" value="1"/>
</dbReference>
<proteinExistence type="predicted"/>
<dbReference type="RefSeq" id="WP_253575202.1">
    <property type="nucleotide sequence ID" value="NZ_JAMFTQ010000001.1"/>
</dbReference>
<dbReference type="InterPro" id="IPR012867">
    <property type="entry name" value="DUF1648"/>
</dbReference>
<evidence type="ECO:0000313" key="3">
    <source>
        <dbReference type="EMBL" id="MCP1386600.1"/>
    </source>
</evidence>
<keyword evidence="1" id="KW-0812">Transmembrane</keyword>
<evidence type="ECO:0000259" key="2">
    <source>
        <dbReference type="Pfam" id="PF07853"/>
    </source>
</evidence>
<feature type="transmembrane region" description="Helical" evidence="1">
    <location>
        <begin position="136"/>
        <end position="155"/>
    </location>
</feature>
<feature type="transmembrane region" description="Helical" evidence="1">
    <location>
        <begin position="50"/>
        <end position="71"/>
    </location>
</feature>
<keyword evidence="1" id="KW-1133">Transmembrane helix</keyword>
<name>A0ABT1FYN6_9CORY</name>
<organism evidence="3 4">
    <name type="scientific">Corynebacterium stercoris</name>
    <dbReference type="NCBI Taxonomy" id="2943490"/>
    <lineage>
        <taxon>Bacteria</taxon>
        <taxon>Bacillati</taxon>
        <taxon>Actinomycetota</taxon>
        <taxon>Actinomycetes</taxon>
        <taxon>Mycobacteriales</taxon>
        <taxon>Corynebacteriaceae</taxon>
        <taxon>Corynebacterium</taxon>
    </lineage>
</organism>
<dbReference type="EMBL" id="JAMFTQ010000001">
    <property type="protein sequence ID" value="MCP1386600.1"/>
    <property type="molecule type" value="Genomic_DNA"/>
</dbReference>